<keyword evidence="1" id="KW-1133">Transmembrane helix</keyword>
<dbReference type="KEGG" id="lrs:PX52LOC_01528"/>
<dbReference type="Proteomes" id="UP000324974">
    <property type="component" value="Chromosome"/>
</dbReference>
<evidence type="ECO:0000313" key="3">
    <source>
        <dbReference type="Proteomes" id="UP000324974"/>
    </source>
</evidence>
<sequence>MKSLMRKAVSFLKKEDGPTAVEYAVMLALIIVVCIAAITALGSTASQTFSYVNGQVAAGNGAS</sequence>
<keyword evidence="3" id="KW-1185">Reference proteome</keyword>
<dbReference type="Pfam" id="PF04964">
    <property type="entry name" value="Flp_Fap"/>
    <property type="match status" value="1"/>
</dbReference>
<proteinExistence type="predicted"/>
<protein>
    <submittedName>
        <fullName evidence="2">Flp family type IVb pilin</fullName>
    </submittedName>
</protein>
<name>A0A5C1A9B1_9BACT</name>
<dbReference type="AlphaFoldDB" id="A0A5C1A9B1"/>
<organism evidence="2 3">
    <name type="scientific">Limnoglobus roseus</name>
    <dbReference type="NCBI Taxonomy" id="2598579"/>
    <lineage>
        <taxon>Bacteria</taxon>
        <taxon>Pseudomonadati</taxon>
        <taxon>Planctomycetota</taxon>
        <taxon>Planctomycetia</taxon>
        <taxon>Gemmatales</taxon>
        <taxon>Gemmataceae</taxon>
        <taxon>Limnoglobus</taxon>
    </lineage>
</organism>
<gene>
    <name evidence="2" type="ORF">PX52LOC_01528</name>
</gene>
<dbReference type="EMBL" id="CP042425">
    <property type="protein sequence ID" value="QEL14636.1"/>
    <property type="molecule type" value="Genomic_DNA"/>
</dbReference>
<evidence type="ECO:0000313" key="2">
    <source>
        <dbReference type="EMBL" id="QEL14636.1"/>
    </source>
</evidence>
<dbReference type="InterPro" id="IPR007047">
    <property type="entry name" value="Flp_Fap"/>
</dbReference>
<evidence type="ECO:0000256" key="1">
    <source>
        <dbReference type="SAM" id="Phobius"/>
    </source>
</evidence>
<reference evidence="3" key="1">
    <citation type="submission" date="2019-08" db="EMBL/GenBank/DDBJ databases">
        <title>Limnoglobus roseus gen. nov., sp. nov., a novel freshwater planctomycete with a giant genome from the family Gemmataceae.</title>
        <authorList>
            <person name="Kulichevskaya I.S."/>
            <person name="Naumoff D.G."/>
            <person name="Miroshnikov K."/>
            <person name="Ivanova A."/>
            <person name="Philippov D.A."/>
            <person name="Hakobyan A."/>
            <person name="Rijpstra I.C."/>
            <person name="Sinninghe Damste J.S."/>
            <person name="Liesack W."/>
            <person name="Dedysh S.N."/>
        </authorList>
    </citation>
    <scope>NUCLEOTIDE SEQUENCE [LARGE SCALE GENOMIC DNA]</scope>
    <source>
        <strain evidence="3">PX52</strain>
    </source>
</reference>
<accession>A0A5C1A9B1</accession>
<keyword evidence="1" id="KW-0472">Membrane</keyword>
<dbReference type="RefSeq" id="WP_149109517.1">
    <property type="nucleotide sequence ID" value="NZ_CP042425.1"/>
</dbReference>
<feature type="transmembrane region" description="Helical" evidence="1">
    <location>
        <begin position="20"/>
        <end position="41"/>
    </location>
</feature>
<keyword evidence="1" id="KW-0812">Transmembrane</keyword>